<gene>
    <name evidence="2" type="ordered locus">Mmar10_0358</name>
</gene>
<dbReference type="HOGENOM" id="CLU_1775208_0_0_5"/>
<organism evidence="2 3">
    <name type="scientific">Maricaulis maris (strain MCS10)</name>
    <name type="common">Caulobacter maris</name>
    <dbReference type="NCBI Taxonomy" id="394221"/>
    <lineage>
        <taxon>Bacteria</taxon>
        <taxon>Pseudomonadati</taxon>
        <taxon>Pseudomonadota</taxon>
        <taxon>Alphaproteobacteria</taxon>
        <taxon>Maricaulales</taxon>
        <taxon>Maricaulaceae</taxon>
        <taxon>Maricaulis</taxon>
    </lineage>
</organism>
<sequence precursor="true">MKIFSATLAVTAVGLSLSGTAHAQDVRMPQGEYFTISHDGTPAGDYDWARLMPADPGLGTSGSSGGMANFSLAGEEFPGTWSIDHATGAMTVSVTFMSDAHCDAWPDYVVGETIDMTERSDKTCWIPNQAYLGVEMTYVGLNPPEE</sequence>
<dbReference type="KEGG" id="mmr:Mmar10_0358"/>
<feature type="chain" id="PRO_5004168401" evidence="1">
    <location>
        <begin position="24"/>
        <end position="146"/>
    </location>
</feature>
<keyword evidence="3" id="KW-1185">Reference proteome</keyword>
<proteinExistence type="predicted"/>
<dbReference type="RefSeq" id="WP_011642298.1">
    <property type="nucleotide sequence ID" value="NC_008347.1"/>
</dbReference>
<dbReference type="Proteomes" id="UP000001964">
    <property type="component" value="Chromosome"/>
</dbReference>
<reference evidence="2 3" key="1">
    <citation type="submission" date="2006-08" db="EMBL/GenBank/DDBJ databases">
        <title>Complete sequence of Maricaulis maris MCS10.</title>
        <authorList>
            <consortium name="US DOE Joint Genome Institute"/>
            <person name="Copeland A."/>
            <person name="Lucas S."/>
            <person name="Lapidus A."/>
            <person name="Barry K."/>
            <person name="Detter J.C."/>
            <person name="Glavina del Rio T."/>
            <person name="Hammon N."/>
            <person name="Israni S."/>
            <person name="Dalin E."/>
            <person name="Tice H."/>
            <person name="Pitluck S."/>
            <person name="Saunders E."/>
            <person name="Brettin T."/>
            <person name="Bruce D."/>
            <person name="Han C."/>
            <person name="Tapia R."/>
            <person name="Gilna P."/>
            <person name="Schmutz J."/>
            <person name="Larimer F."/>
            <person name="Land M."/>
            <person name="Hauser L."/>
            <person name="Kyrpides N."/>
            <person name="Mikhailova N."/>
            <person name="Viollier P."/>
            <person name="Stephens C."/>
            <person name="Richardson P."/>
        </authorList>
    </citation>
    <scope>NUCLEOTIDE SEQUENCE [LARGE SCALE GENOMIC DNA]</scope>
    <source>
        <strain evidence="2 3">MCS10</strain>
    </source>
</reference>
<name>Q0AST6_MARMM</name>
<dbReference type="EMBL" id="CP000449">
    <property type="protein sequence ID" value="ABI64651.1"/>
    <property type="molecule type" value="Genomic_DNA"/>
</dbReference>
<dbReference type="OrthoDB" id="9940088at2"/>
<accession>Q0AST6</accession>
<feature type="signal peptide" evidence="1">
    <location>
        <begin position="1"/>
        <end position="23"/>
    </location>
</feature>
<evidence type="ECO:0000256" key="1">
    <source>
        <dbReference type="SAM" id="SignalP"/>
    </source>
</evidence>
<evidence type="ECO:0000313" key="3">
    <source>
        <dbReference type="Proteomes" id="UP000001964"/>
    </source>
</evidence>
<protein>
    <submittedName>
        <fullName evidence="2">Uncharacterized protein</fullName>
    </submittedName>
</protein>
<dbReference type="AlphaFoldDB" id="Q0AST6"/>
<evidence type="ECO:0000313" key="2">
    <source>
        <dbReference type="EMBL" id="ABI64651.1"/>
    </source>
</evidence>
<keyword evidence="1" id="KW-0732">Signal</keyword>